<name>A0A4R0YGA4_9GAMM</name>
<evidence type="ECO:0000259" key="2">
    <source>
        <dbReference type="Pfam" id="PF13505"/>
    </source>
</evidence>
<accession>A0A4R0YGA4</accession>
<dbReference type="Proteomes" id="UP000291822">
    <property type="component" value="Unassembled WGS sequence"/>
</dbReference>
<gene>
    <name evidence="3" type="ORF">EZM97_36120</name>
</gene>
<evidence type="ECO:0000313" key="3">
    <source>
        <dbReference type="EMBL" id="TCI05944.1"/>
    </source>
</evidence>
<protein>
    <submittedName>
        <fullName evidence="3">Porin family protein</fullName>
    </submittedName>
</protein>
<keyword evidence="4" id="KW-1185">Reference proteome</keyword>
<dbReference type="AlphaFoldDB" id="A0A4R0YGA4"/>
<evidence type="ECO:0000256" key="1">
    <source>
        <dbReference type="ARBA" id="ARBA00022729"/>
    </source>
</evidence>
<reference evidence="3 4" key="1">
    <citation type="submission" date="2019-02" db="EMBL/GenBank/DDBJ databases">
        <title>Dyella amyloliquefaciens sp. nov., isolated from forest soil.</title>
        <authorList>
            <person name="Gao Z.-H."/>
            <person name="Qiu L.-H."/>
        </authorList>
    </citation>
    <scope>NUCLEOTIDE SEQUENCE [LARGE SCALE GENOMIC DNA]</scope>
    <source>
        <strain evidence="3 4">KACC 12747</strain>
    </source>
</reference>
<dbReference type="InterPro" id="IPR011250">
    <property type="entry name" value="OMP/PagP_B-barrel"/>
</dbReference>
<sequence length="256" mass="28086">MPRVCASEQCRSACLRQTEDTRFPRADTVGARECKKGRKPPGKDVSMYRQHGVAFEFLNPIGTIMRNLLLSASLGALLLAAPLASHATNNGDLFINGSVGTTHSDVKDLNHKDDTGYGVNFGYRWNDTWGLETGYVDLGKPYASMNIFNQTLKAKLHVTGWTLGANGKFNFGNHWFVSARGGVFFSNTKLTTNFADGSLSAHDTNIYAGLGGGYNFNKHLSIGLNFDRYLAKAKNILDGTNHPYMVSGTLEYRFGI</sequence>
<dbReference type="EMBL" id="SJTG01000008">
    <property type="protein sequence ID" value="TCI05944.1"/>
    <property type="molecule type" value="Genomic_DNA"/>
</dbReference>
<comment type="caution">
    <text evidence="3">The sequence shown here is derived from an EMBL/GenBank/DDBJ whole genome shotgun (WGS) entry which is preliminary data.</text>
</comment>
<evidence type="ECO:0000313" key="4">
    <source>
        <dbReference type="Proteomes" id="UP000291822"/>
    </source>
</evidence>
<dbReference type="Gene3D" id="2.40.160.20">
    <property type="match status" value="1"/>
</dbReference>
<dbReference type="SUPFAM" id="SSF56925">
    <property type="entry name" value="OMPA-like"/>
    <property type="match status" value="1"/>
</dbReference>
<feature type="domain" description="Outer membrane protein beta-barrel" evidence="2">
    <location>
        <begin position="76"/>
        <end position="248"/>
    </location>
</feature>
<keyword evidence="1" id="KW-0732">Signal</keyword>
<organism evidence="3 4">
    <name type="scientific">Dyella soli</name>
    <dbReference type="NCBI Taxonomy" id="522319"/>
    <lineage>
        <taxon>Bacteria</taxon>
        <taxon>Pseudomonadati</taxon>
        <taxon>Pseudomonadota</taxon>
        <taxon>Gammaproteobacteria</taxon>
        <taxon>Lysobacterales</taxon>
        <taxon>Rhodanobacteraceae</taxon>
        <taxon>Dyella</taxon>
    </lineage>
</organism>
<dbReference type="InterPro" id="IPR027385">
    <property type="entry name" value="Beta-barrel_OMP"/>
</dbReference>
<dbReference type="Pfam" id="PF13505">
    <property type="entry name" value="OMP_b-brl"/>
    <property type="match status" value="1"/>
</dbReference>
<proteinExistence type="predicted"/>